<evidence type="ECO:0000313" key="1">
    <source>
        <dbReference type="EMBL" id="SHF16239.1"/>
    </source>
</evidence>
<name>A0A1M4ZDV0_9CLOT</name>
<reference evidence="2" key="1">
    <citation type="submission" date="2016-11" db="EMBL/GenBank/DDBJ databases">
        <authorList>
            <person name="Varghese N."/>
            <person name="Submissions S."/>
        </authorList>
    </citation>
    <scope>NUCLEOTIDE SEQUENCE [LARGE SCALE GENOMIC DNA]</scope>
    <source>
        <strain evidence="2">DSM 10124</strain>
    </source>
</reference>
<proteinExistence type="predicted"/>
<gene>
    <name evidence="1" type="ORF">SAMN02746091_01893</name>
</gene>
<accession>A0A1M4ZDV0</accession>
<dbReference type="EMBL" id="FQVG01000039">
    <property type="protein sequence ID" value="SHF16239.1"/>
    <property type="molecule type" value="Genomic_DNA"/>
</dbReference>
<organism evidence="1 2">
    <name type="scientific">Caloramator proteoclasticus DSM 10124</name>
    <dbReference type="NCBI Taxonomy" id="1121262"/>
    <lineage>
        <taxon>Bacteria</taxon>
        <taxon>Bacillati</taxon>
        <taxon>Bacillota</taxon>
        <taxon>Clostridia</taxon>
        <taxon>Eubacteriales</taxon>
        <taxon>Clostridiaceae</taxon>
        <taxon>Caloramator</taxon>
    </lineage>
</organism>
<dbReference type="Proteomes" id="UP000184423">
    <property type="component" value="Unassembled WGS sequence"/>
</dbReference>
<evidence type="ECO:0000313" key="2">
    <source>
        <dbReference type="Proteomes" id="UP000184423"/>
    </source>
</evidence>
<keyword evidence="2" id="KW-1185">Reference proteome</keyword>
<dbReference type="RefSeq" id="WP_159431466.1">
    <property type="nucleotide sequence ID" value="NZ_FQVG01000039.1"/>
</dbReference>
<protein>
    <submittedName>
        <fullName evidence="1">Uncharacterized protein</fullName>
    </submittedName>
</protein>
<sequence length="56" mass="6563">MTALWTAQWFSKRKPKPLDEILQLKVRKEMTDEEMLTRVKNLNAIFGGEVVREDGN</sequence>
<dbReference type="AlphaFoldDB" id="A0A1M4ZDV0"/>